<dbReference type="AlphaFoldDB" id="A0A7R9QGN1"/>
<feature type="region of interest" description="Disordered" evidence="1">
    <location>
        <begin position="131"/>
        <end position="150"/>
    </location>
</feature>
<evidence type="ECO:0000256" key="2">
    <source>
        <dbReference type="SAM" id="Phobius"/>
    </source>
</evidence>
<name>A0A7R9QGN1_9ACAR</name>
<sequence>TPSQSNRNPVQWHGYYGNQLISIEPQQVQWHPSPVGLASPPLWGVPTPGRTARLGYYDNQLVGLLWLPWQPLARLGKAFPPLWGEPQPGSRGISYGTYIVRKGISYTTNCNQTRVNQTLVRWTQSADIKPLNEWHTSGDTSSATPPPAPPLTTDCQQNNEPKRVDQPNQVVAEEAENMIKLIPFTITNIVLTISSIVVYVWDVGSDVLRANPVVCIVALIGYGGNYSALV</sequence>
<feature type="transmembrane region" description="Helical" evidence="2">
    <location>
        <begin position="181"/>
        <end position="201"/>
    </location>
</feature>
<dbReference type="Proteomes" id="UP000759131">
    <property type="component" value="Unassembled WGS sequence"/>
</dbReference>
<dbReference type="EMBL" id="CAJPIZ010030862">
    <property type="protein sequence ID" value="CAG2119999.1"/>
    <property type="molecule type" value="Genomic_DNA"/>
</dbReference>
<evidence type="ECO:0000313" key="4">
    <source>
        <dbReference type="Proteomes" id="UP000759131"/>
    </source>
</evidence>
<feature type="transmembrane region" description="Helical" evidence="2">
    <location>
        <begin position="207"/>
        <end position="229"/>
    </location>
</feature>
<gene>
    <name evidence="3" type="ORF">OSB1V03_LOCUS19946</name>
</gene>
<keyword evidence="2" id="KW-0812">Transmembrane</keyword>
<keyword evidence="2" id="KW-0472">Membrane</keyword>
<dbReference type="EMBL" id="OC885437">
    <property type="protein sequence ID" value="CAD7644198.1"/>
    <property type="molecule type" value="Genomic_DNA"/>
</dbReference>
<protein>
    <submittedName>
        <fullName evidence="3">Uncharacterized protein</fullName>
    </submittedName>
</protein>
<feature type="non-terminal residue" evidence="3">
    <location>
        <position position="230"/>
    </location>
</feature>
<proteinExistence type="predicted"/>
<evidence type="ECO:0000256" key="1">
    <source>
        <dbReference type="SAM" id="MobiDB-lite"/>
    </source>
</evidence>
<reference evidence="3" key="1">
    <citation type="submission" date="2020-11" db="EMBL/GenBank/DDBJ databases">
        <authorList>
            <person name="Tran Van P."/>
        </authorList>
    </citation>
    <scope>NUCLEOTIDE SEQUENCE</scope>
</reference>
<keyword evidence="4" id="KW-1185">Reference proteome</keyword>
<organism evidence="3">
    <name type="scientific">Medioppia subpectinata</name>
    <dbReference type="NCBI Taxonomy" id="1979941"/>
    <lineage>
        <taxon>Eukaryota</taxon>
        <taxon>Metazoa</taxon>
        <taxon>Ecdysozoa</taxon>
        <taxon>Arthropoda</taxon>
        <taxon>Chelicerata</taxon>
        <taxon>Arachnida</taxon>
        <taxon>Acari</taxon>
        <taxon>Acariformes</taxon>
        <taxon>Sarcoptiformes</taxon>
        <taxon>Oribatida</taxon>
        <taxon>Brachypylina</taxon>
        <taxon>Oppioidea</taxon>
        <taxon>Oppiidae</taxon>
        <taxon>Medioppia</taxon>
    </lineage>
</organism>
<accession>A0A7R9QGN1</accession>
<keyword evidence="2" id="KW-1133">Transmembrane helix</keyword>
<evidence type="ECO:0000313" key="3">
    <source>
        <dbReference type="EMBL" id="CAD7644198.1"/>
    </source>
</evidence>